<name>A1BGW6_CHLPD</name>
<evidence type="ECO:0000313" key="2">
    <source>
        <dbReference type="EMBL" id="ABL65643.1"/>
    </source>
</evidence>
<proteinExistence type="predicted"/>
<dbReference type="Proteomes" id="UP000008701">
    <property type="component" value="Chromosome"/>
</dbReference>
<dbReference type="RefSeq" id="WP_011745453.1">
    <property type="nucleotide sequence ID" value="NC_008639.1"/>
</dbReference>
<organism evidence="2 3">
    <name type="scientific">Chlorobium phaeobacteroides (strain DSM 266 / SMG 266 / 2430)</name>
    <dbReference type="NCBI Taxonomy" id="290317"/>
    <lineage>
        <taxon>Bacteria</taxon>
        <taxon>Pseudomonadati</taxon>
        <taxon>Chlorobiota</taxon>
        <taxon>Chlorobiia</taxon>
        <taxon>Chlorobiales</taxon>
        <taxon>Chlorobiaceae</taxon>
        <taxon>Chlorobium/Pelodictyon group</taxon>
        <taxon>Chlorobium</taxon>
    </lineage>
</organism>
<evidence type="ECO:0000313" key="3">
    <source>
        <dbReference type="Proteomes" id="UP000008701"/>
    </source>
</evidence>
<accession>A1BGW6</accession>
<reference evidence="2 3" key="1">
    <citation type="submission" date="2006-12" db="EMBL/GenBank/DDBJ databases">
        <title>Complete sequence of Chlorobium phaeobacteroides DSM 266.</title>
        <authorList>
            <consortium name="US DOE Joint Genome Institute"/>
            <person name="Copeland A."/>
            <person name="Lucas S."/>
            <person name="Lapidus A."/>
            <person name="Barry K."/>
            <person name="Detter J.C."/>
            <person name="Glavina del Rio T."/>
            <person name="Hammon N."/>
            <person name="Israni S."/>
            <person name="Pitluck S."/>
            <person name="Goltsman E."/>
            <person name="Schmutz J."/>
            <person name="Larimer F."/>
            <person name="Land M."/>
            <person name="Hauser L."/>
            <person name="Mikhailova N."/>
            <person name="Li T."/>
            <person name="Overmann J."/>
            <person name="Bryant D.A."/>
            <person name="Richardson P."/>
        </authorList>
    </citation>
    <scope>NUCLEOTIDE SEQUENCE [LARGE SCALE GENOMIC DNA]</scope>
    <source>
        <strain evidence="2 3">DSM 266</strain>
    </source>
</reference>
<keyword evidence="3" id="KW-1185">Reference proteome</keyword>
<dbReference type="KEGG" id="cph:Cpha266_1622"/>
<protein>
    <submittedName>
        <fullName evidence="2">Uncharacterized protein</fullName>
    </submittedName>
</protein>
<dbReference type="OrthoDB" id="595083at2"/>
<sequence length="135" mass="14824">MAITGQYREEALRLREEVKKKFNTQVALCKAIGTSDATYLSAYVSGKNRIGNILRERLEAVGIDVGYVLYGKRGFSPVPAGPDPEVMAKLHECTDKLRALQNTVIDLQKELLDVNRMLEDITGTLNPASTTTPAA</sequence>
<keyword evidence="1" id="KW-0175">Coiled coil</keyword>
<dbReference type="AlphaFoldDB" id="A1BGW6"/>
<dbReference type="EMBL" id="CP000492">
    <property type="protein sequence ID" value="ABL65643.1"/>
    <property type="molecule type" value="Genomic_DNA"/>
</dbReference>
<dbReference type="HOGENOM" id="CLU_1861630_0_0_10"/>
<evidence type="ECO:0000256" key="1">
    <source>
        <dbReference type="SAM" id="Coils"/>
    </source>
</evidence>
<gene>
    <name evidence="2" type="ordered locus">Cpha266_1622</name>
</gene>
<feature type="coiled-coil region" evidence="1">
    <location>
        <begin position="90"/>
        <end position="117"/>
    </location>
</feature>